<keyword evidence="2" id="KW-1185">Reference proteome</keyword>
<evidence type="ECO:0000313" key="2">
    <source>
        <dbReference type="Proteomes" id="UP001065174"/>
    </source>
</evidence>
<sequence>MKLLTPIVYLLLLCFASGLCSCTKRYGLYEMNESAQMGSQSGYTLDVDSDEIQDLEYVIQFMQEDREKGWLALTPVQADFVVSEAFQSPYLNFLLAEYFYAQGQLSRALGLLTGIDESAMPMLEVYNLKSKIFEEQGEYELAIDQVNNAILINRSDAELYDQKATIYLNMKDTLSAINYYEKSWYMDTAQVDLAIELADLYANKGDMVSAIDWLGHAENNEGSKRVKYIKIKIYRTQQMDVEANVLLEELLSGGDLTSGGELVAFFEERNQWDSALYYSDQMLEVDSMYIPALMAKAEIYDHKRYYPSAISYYESILAIDSLNQEALEGVRKVNGKIAYLRKIKERREALPSFDFISPNIIKTVD</sequence>
<proteinExistence type="predicted"/>
<dbReference type="SMART" id="SM00028">
    <property type="entry name" value="TPR"/>
    <property type="match status" value="3"/>
</dbReference>
<dbReference type="Pfam" id="PF13181">
    <property type="entry name" value="TPR_8"/>
    <property type="match status" value="2"/>
</dbReference>
<dbReference type="Proteomes" id="UP001065174">
    <property type="component" value="Chromosome"/>
</dbReference>
<organism evidence="1 2">
    <name type="scientific">Reichenbachiella agarivorans</name>
    <dbReference type="NCBI Taxonomy" id="2979464"/>
    <lineage>
        <taxon>Bacteria</taxon>
        <taxon>Pseudomonadati</taxon>
        <taxon>Bacteroidota</taxon>
        <taxon>Cytophagia</taxon>
        <taxon>Cytophagales</taxon>
        <taxon>Reichenbachiellaceae</taxon>
        <taxon>Reichenbachiella</taxon>
    </lineage>
</organism>
<dbReference type="PANTHER" id="PTHR12558">
    <property type="entry name" value="CELL DIVISION CYCLE 16,23,27"/>
    <property type="match status" value="1"/>
</dbReference>
<dbReference type="InterPro" id="IPR019734">
    <property type="entry name" value="TPR_rpt"/>
</dbReference>
<name>A0ABY6CN76_9BACT</name>
<dbReference type="SUPFAM" id="SSF48452">
    <property type="entry name" value="TPR-like"/>
    <property type="match status" value="2"/>
</dbReference>
<evidence type="ECO:0008006" key="3">
    <source>
        <dbReference type="Google" id="ProtNLM"/>
    </source>
</evidence>
<gene>
    <name evidence="1" type="ORF">N6H18_16630</name>
</gene>
<dbReference type="PANTHER" id="PTHR12558:SF45">
    <property type="entry name" value="CHROMOSOME UNDETERMINED SCAFFOLD_12, WHOLE GENOME SHOTGUN SEQUENCE"/>
    <property type="match status" value="1"/>
</dbReference>
<dbReference type="PROSITE" id="PS51257">
    <property type="entry name" value="PROKAR_LIPOPROTEIN"/>
    <property type="match status" value="1"/>
</dbReference>
<reference evidence="1" key="1">
    <citation type="submission" date="2022-09" db="EMBL/GenBank/DDBJ databases">
        <title>Comparative genomics and taxonomic characterization of three novel marine species of genus Reichenbachiella exhibiting antioxidant and polysaccharide degradation activities.</title>
        <authorList>
            <person name="Muhammad N."/>
            <person name="Lee Y.-J."/>
            <person name="Ko J."/>
            <person name="Kim S.-G."/>
        </authorList>
    </citation>
    <scope>NUCLEOTIDE SEQUENCE</scope>
    <source>
        <strain evidence="1">BKB1-1</strain>
    </source>
</reference>
<dbReference type="RefSeq" id="WP_262309411.1">
    <property type="nucleotide sequence ID" value="NZ_CP106679.1"/>
</dbReference>
<evidence type="ECO:0000313" key="1">
    <source>
        <dbReference type="EMBL" id="UXP31972.1"/>
    </source>
</evidence>
<accession>A0ABY6CN76</accession>
<protein>
    <recommendedName>
        <fullName evidence="3">Tetratricopeptide repeat-containing protein</fullName>
    </recommendedName>
</protein>
<dbReference type="Gene3D" id="1.25.40.10">
    <property type="entry name" value="Tetratricopeptide repeat domain"/>
    <property type="match status" value="2"/>
</dbReference>
<dbReference type="InterPro" id="IPR011990">
    <property type="entry name" value="TPR-like_helical_dom_sf"/>
</dbReference>
<dbReference type="EMBL" id="CP106679">
    <property type="protein sequence ID" value="UXP31972.1"/>
    <property type="molecule type" value="Genomic_DNA"/>
</dbReference>